<accession>A0A940DTC5</accession>
<comment type="similarity">
    <text evidence="2">Belongs to the UPF0126 family.</text>
</comment>
<comment type="subcellular location">
    <subcellularLocation>
        <location evidence="1">Cell membrane</location>
        <topology evidence="1">Multi-pass membrane protein</topology>
    </subcellularLocation>
</comment>
<keyword evidence="4 7" id="KW-0812">Transmembrane</keyword>
<gene>
    <name evidence="9" type="ORF">IAB75_11460</name>
</gene>
<feature type="transmembrane region" description="Helical" evidence="7">
    <location>
        <begin position="31"/>
        <end position="50"/>
    </location>
</feature>
<evidence type="ECO:0000256" key="7">
    <source>
        <dbReference type="SAM" id="Phobius"/>
    </source>
</evidence>
<feature type="domain" description="Glycine transporter" evidence="8">
    <location>
        <begin position="91"/>
        <end position="163"/>
    </location>
</feature>
<reference evidence="9" key="2">
    <citation type="journal article" date="2021" name="PeerJ">
        <title>Extensive microbial diversity within the chicken gut microbiome revealed by metagenomics and culture.</title>
        <authorList>
            <person name="Gilroy R."/>
            <person name="Ravi A."/>
            <person name="Getino M."/>
            <person name="Pursley I."/>
            <person name="Horton D.L."/>
            <person name="Alikhan N.F."/>
            <person name="Baker D."/>
            <person name="Gharbi K."/>
            <person name="Hall N."/>
            <person name="Watson M."/>
            <person name="Adriaenssens E.M."/>
            <person name="Foster-Nyarko E."/>
            <person name="Jarju S."/>
            <person name="Secka A."/>
            <person name="Antonio M."/>
            <person name="Oren A."/>
            <person name="Chaudhuri R.R."/>
            <person name="La Ragione R."/>
            <person name="Hildebrand F."/>
            <person name="Pallen M.J."/>
        </authorList>
    </citation>
    <scope>NUCLEOTIDE SEQUENCE</scope>
    <source>
        <strain evidence="9">G3-8215</strain>
    </source>
</reference>
<evidence type="ECO:0000256" key="4">
    <source>
        <dbReference type="ARBA" id="ARBA00022692"/>
    </source>
</evidence>
<proteinExistence type="inferred from homology"/>
<sequence>MDFITIIDYLGTFAFAISGIRLAAAKNFDWFGAYVVGFVTAVGGGTLRDVMLDVTPFWMEQPSYVIITALALVFVVIFRKQVVRLDNTFFIFDAIGIGLFTVVGVEKSIAAGYPVWVNIIMGAITGAAGGMFRDIFINEVPLIFRKDIYALACVGGGVAYYICTWIGCSHIVTQIIAAVTVILIRILSVKFRISLPSLRSIEEVEATRPKEDSRDSMN</sequence>
<feature type="transmembrane region" description="Helical" evidence="7">
    <location>
        <begin position="148"/>
        <end position="167"/>
    </location>
</feature>
<evidence type="ECO:0000256" key="6">
    <source>
        <dbReference type="ARBA" id="ARBA00023136"/>
    </source>
</evidence>
<evidence type="ECO:0000256" key="1">
    <source>
        <dbReference type="ARBA" id="ARBA00004651"/>
    </source>
</evidence>
<keyword evidence="5 7" id="KW-1133">Transmembrane helix</keyword>
<evidence type="ECO:0000256" key="5">
    <source>
        <dbReference type="ARBA" id="ARBA00022989"/>
    </source>
</evidence>
<evidence type="ECO:0000313" key="9">
    <source>
        <dbReference type="EMBL" id="MBO8484707.1"/>
    </source>
</evidence>
<feature type="domain" description="Glycine transporter" evidence="8">
    <location>
        <begin position="6"/>
        <end position="79"/>
    </location>
</feature>
<feature type="transmembrane region" description="Helical" evidence="7">
    <location>
        <begin position="6"/>
        <end position="24"/>
    </location>
</feature>
<name>A0A940DTC5_9BACT</name>
<comment type="caution">
    <text evidence="9">The sequence shown here is derived from an EMBL/GenBank/DDBJ whole genome shotgun (WGS) entry which is preliminary data.</text>
</comment>
<feature type="transmembrane region" description="Helical" evidence="7">
    <location>
        <begin position="90"/>
        <end position="109"/>
    </location>
</feature>
<feature type="transmembrane region" description="Helical" evidence="7">
    <location>
        <begin position="173"/>
        <end position="191"/>
    </location>
</feature>
<evidence type="ECO:0000256" key="2">
    <source>
        <dbReference type="ARBA" id="ARBA00008193"/>
    </source>
</evidence>
<dbReference type="PANTHER" id="PTHR30506:SF3">
    <property type="entry name" value="UPF0126 INNER MEMBRANE PROTEIN YADS-RELATED"/>
    <property type="match status" value="1"/>
</dbReference>
<keyword evidence="3" id="KW-1003">Cell membrane</keyword>
<dbReference type="GO" id="GO:0005886">
    <property type="term" value="C:plasma membrane"/>
    <property type="evidence" value="ECO:0007669"/>
    <property type="project" value="UniProtKB-SubCell"/>
</dbReference>
<dbReference type="InterPro" id="IPR005115">
    <property type="entry name" value="Gly_transporter"/>
</dbReference>
<evidence type="ECO:0000313" key="10">
    <source>
        <dbReference type="Proteomes" id="UP000725002"/>
    </source>
</evidence>
<dbReference type="Pfam" id="PF03458">
    <property type="entry name" value="Gly_transporter"/>
    <property type="match status" value="2"/>
</dbReference>
<feature type="transmembrane region" description="Helical" evidence="7">
    <location>
        <begin position="115"/>
        <end position="136"/>
    </location>
</feature>
<dbReference type="Proteomes" id="UP000725002">
    <property type="component" value="Unassembled WGS sequence"/>
</dbReference>
<dbReference type="EMBL" id="JADILV010000083">
    <property type="protein sequence ID" value="MBO8484707.1"/>
    <property type="molecule type" value="Genomic_DNA"/>
</dbReference>
<keyword evidence="6 7" id="KW-0472">Membrane</keyword>
<evidence type="ECO:0000256" key="3">
    <source>
        <dbReference type="ARBA" id="ARBA00022475"/>
    </source>
</evidence>
<feature type="transmembrane region" description="Helical" evidence="7">
    <location>
        <begin position="62"/>
        <end position="78"/>
    </location>
</feature>
<protein>
    <submittedName>
        <fullName evidence="9">Trimeric intracellular cation channel family protein</fullName>
    </submittedName>
</protein>
<dbReference type="PANTHER" id="PTHR30506">
    <property type="entry name" value="INNER MEMBRANE PROTEIN"/>
    <property type="match status" value="1"/>
</dbReference>
<organism evidence="9 10">
    <name type="scientific">Candidatus Cryptobacteroides avicola</name>
    <dbReference type="NCBI Taxonomy" id="2840757"/>
    <lineage>
        <taxon>Bacteria</taxon>
        <taxon>Pseudomonadati</taxon>
        <taxon>Bacteroidota</taxon>
        <taxon>Bacteroidia</taxon>
        <taxon>Bacteroidales</taxon>
        <taxon>Candidatus Cryptobacteroides</taxon>
    </lineage>
</organism>
<evidence type="ECO:0000259" key="8">
    <source>
        <dbReference type="Pfam" id="PF03458"/>
    </source>
</evidence>
<dbReference type="AlphaFoldDB" id="A0A940DTC5"/>
<reference evidence="9" key="1">
    <citation type="submission" date="2020-10" db="EMBL/GenBank/DDBJ databases">
        <authorList>
            <person name="Gilroy R."/>
        </authorList>
    </citation>
    <scope>NUCLEOTIDE SEQUENCE</scope>
    <source>
        <strain evidence="9">G3-8215</strain>
    </source>
</reference>